<accession>A0A212QNW8</accession>
<dbReference type="PANTHER" id="PTHR47623:SF1">
    <property type="entry name" value="OS09G0287300 PROTEIN"/>
    <property type="match status" value="1"/>
</dbReference>
<feature type="binding site" evidence="1">
    <location>
        <position position="62"/>
    </location>
    <ligand>
        <name>substrate</name>
    </ligand>
</feature>
<evidence type="ECO:0000256" key="1">
    <source>
        <dbReference type="PIRSR" id="PIRSR613078-2"/>
    </source>
</evidence>
<protein>
    <submittedName>
        <fullName evidence="2">Phosphohistidine phosphatase</fullName>
    </submittedName>
</protein>
<evidence type="ECO:0000313" key="2">
    <source>
        <dbReference type="EMBL" id="SNB61039.1"/>
    </source>
</evidence>
<proteinExistence type="predicted"/>
<dbReference type="SMART" id="SM00855">
    <property type="entry name" value="PGAM"/>
    <property type="match status" value="1"/>
</dbReference>
<dbReference type="InterPro" id="IPR013078">
    <property type="entry name" value="His_Pase_superF_clade-1"/>
</dbReference>
<sequence length="176" mass="19300">MAVTVRRLLLLRHAKSSWDDRDLADHTRPLALRGRTAAQTMGQFIKSQGLMPDRVLSSDSCRTRQTAEIVLGIQDRMPSVEWLAGLYLASAWQILTIIGEQGGTASSLLVLGHEPGIGVLANVLAGTGNDAERAAMKKKFPTTSLAIIEFRIDRWLEIAVGEGQLIRFVRPRDLAA</sequence>
<dbReference type="AlphaFoldDB" id="A0A212QNW8"/>
<dbReference type="CDD" id="cd07067">
    <property type="entry name" value="HP_PGM_like"/>
    <property type="match status" value="1"/>
</dbReference>
<gene>
    <name evidence="2" type="ORF">SAMN07250955_102106</name>
</gene>
<dbReference type="EMBL" id="FYEH01000002">
    <property type="protein sequence ID" value="SNB61039.1"/>
    <property type="molecule type" value="Genomic_DNA"/>
</dbReference>
<dbReference type="InterPro" id="IPR029033">
    <property type="entry name" value="His_PPase_superfam"/>
</dbReference>
<reference evidence="2 3" key="1">
    <citation type="submission" date="2017-06" db="EMBL/GenBank/DDBJ databases">
        <authorList>
            <person name="Kim H.J."/>
            <person name="Triplett B.A."/>
        </authorList>
    </citation>
    <scope>NUCLEOTIDE SEQUENCE [LARGE SCALE GENOMIC DNA]</scope>
    <source>
        <strain evidence="2 3">B29T1</strain>
    </source>
</reference>
<dbReference type="PANTHER" id="PTHR47623">
    <property type="entry name" value="OS09G0287300 PROTEIN"/>
    <property type="match status" value="1"/>
</dbReference>
<keyword evidence="3" id="KW-1185">Reference proteome</keyword>
<dbReference type="Gene3D" id="3.40.50.1240">
    <property type="entry name" value="Phosphoglycerate mutase-like"/>
    <property type="match status" value="1"/>
</dbReference>
<dbReference type="SUPFAM" id="SSF53254">
    <property type="entry name" value="Phosphoglycerate mutase-like"/>
    <property type="match status" value="1"/>
</dbReference>
<dbReference type="Pfam" id="PF00300">
    <property type="entry name" value="His_Phos_1"/>
    <property type="match status" value="1"/>
</dbReference>
<name>A0A212QNW8_9PROT</name>
<organism evidence="2 3">
    <name type="scientific">Arboricoccus pini</name>
    <dbReference type="NCBI Taxonomy" id="1963835"/>
    <lineage>
        <taxon>Bacteria</taxon>
        <taxon>Pseudomonadati</taxon>
        <taxon>Pseudomonadota</taxon>
        <taxon>Alphaproteobacteria</taxon>
        <taxon>Geminicoccales</taxon>
        <taxon>Geminicoccaceae</taxon>
        <taxon>Arboricoccus</taxon>
    </lineage>
</organism>
<evidence type="ECO:0000313" key="3">
    <source>
        <dbReference type="Proteomes" id="UP000197065"/>
    </source>
</evidence>
<dbReference type="Proteomes" id="UP000197065">
    <property type="component" value="Unassembled WGS sequence"/>
</dbReference>